<gene>
    <name evidence="12" type="ORF">AGOS_AER280C</name>
</gene>
<dbReference type="PROSITE" id="PS50294">
    <property type="entry name" value="WD_REPEATS_REGION"/>
    <property type="match status" value="1"/>
</dbReference>
<dbReference type="Gene3D" id="2.130.10.10">
    <property type="entry name" value="YVTN repeat-like/Quinoprotein amine dehydrogenase"/>
    <property type="match status" value="2"/>
</dbReference>
<keyword evidence="6" id="KW-0156">Chromatin regulator</keyword>
<dbReference type="HOGENOM" id="CLU_010127_0_0_1"/>
<organism evidence="12 13">
    <name type="scientific">Eremothecium gossypii (strain ATCC 10895 / CBS 109.51 / FGSC 9923 / NRRL Y-1056)</name>
    <name type="common">Yeast</name>
    <name type="synonym">Ashbya gossypii</name>
    <dbReference type="NCBI Taxonomy" id="284811"/>
    <lineage>
        <taxon>Eukaryota</taxon>
        <taxon>Fungi</taxon>
        <taxon>Dikarya</taxon>
        <taxon>Ascomycota</taxon>
        <taxon>Saccharomycotina</taxon>
        <taxon>Saccharomycetes</taxon>
        <taxon>Saccharomycetales</taxon>
        <taxon>Saccharomycetaceae</taxon>
        <taxon>Eremothecium</taxon>
    </lineage>
</organism>
<dbReference type="InterPro" id="IPR045145">
    <property type="entry name" value="PTHR15271"/>
</dbReference>
<evidence type="ECO:0000256" key="1">
    <source>
        <dbReference type="ARBA" id="ARBA00004123"/>
    </source>
</evidence>
<evidence type="ECO:0000256" key="2">
    <source>
        <dbReference type="ARBA" id="ARBA00007306"/>
    </source>
</evidence>
<dbReference type="eggNOG" id="KOG1009">
    <property type="taxonomic scope" value="Eukaryota"/>
</dbReference>
<feature type="repeat" description="WD" evidence="9">
    <location>
        <begin position="174"/>
        <end position="215"/>
    </location>
</feature>
<reference evidence="13" key="2">
    <citation type="journal article" date="2013" name="G3 (Bethesda)">
        <title>Genomes of Ashbya fungi isolated from insects reveal four mating-type loci, numerous translocations, lack of transposons, and distinct gene duplications.</title>
        <authorList>
            <person name="Dietrich F.S."/>
            <person name="Voegeli S."/>
            <person name="Kuo S."/>
            <person name="Philippsen P."/>
        </authorList>
    </citation>
    <scope>GENOME REANNOTATION</scope>
    <source>
        <strain evidence="13">ATCC 10895 / CBS 109.51 / FGSC 9923 / NRRL Y-1056</strain>
    </source>
</reference>
<feature type="region of interest" description="Disordered" evidence="10">
    <location>
        <begin position="442"/>
        <end position="510"/>
    </location>
</feature>
<dbReference type="GO" id="GO:0033186">
    <property type="term" value="C:CAF-1 complex"/>
    <property type="evidence" value="ECO:0000318"/>
    <property type="project" value="GO_Central"/>
</dbReference>
<evidence type="ECO:0000259" key="11">
    <source>
        <dbReference type="Pfam" id="PF24105"/>
    </source>
</evidence>
<evidence type="ECO:0000256" key="6">
    <source>
        <dbReference type="ARBA" id="ARBA00022853"/>
    </source>
</evidence>
<dbReference type="InterPro" id="IPR036322">
    <property type="entry name" value="WD40_repeat_dom_sf"/>
</dbReference>
<evidence type="ECO:0000256" key="4">
    <source>
        <dbReference type="ARBA" id="ARBA00022737"/>
    </source>
</evidence>
<dbReference type="GO" id="GO:0006281">
    <property type="term" value="P:DNA repair"/>
    <property type="evidence" value="ECO:0007669"/>
    <property type="project" value="UniProtKB-KW"/>
</dbReference>
<comment type="subcellular location">
    <subcellularLocation>
        <location evidence="1">Nucleus</location>
    </subcellularLocation>
</comment>
<keyword evidence="7" id="KW-0234">DNA repair</keyword>
<dbReference type="GO" id="GO:0006335">
    <property type="term" value="P:DNA replication-dependent chromatin assembly"/>
    <property type="evidence" value="ECO:0007669"/>
    <property type="project" value="InterPro"/>
</dbReference>
<dbReference type="GO" id="GO:0005634">
    <property type="term" value="C:nucleus"/>
    <property type="evidence" value="ECO:0000318"/>
    <property type="project" value="GO_Central"/>
</dbReference>
<dbReference type="InterPro" id="IPR015943">
    <property type="entry name" value="WD40/YVTN_repeat-like_dom_sf"/>
</dbReference>
<dbReference type="RefSeq" id="NP_985137.1">
    <property type="nucleotide sequence ID" value="NM_210491.1"/>
</dbReference>
<keyword evidence="13" id="KW-1185">Reference proteome</keyword>
<keyword evidence="3 9" id="KW-0853">WD repeat</keyword>
<dbReference type="PANTHER" id="PTHR15271">
    <property type="entry name" value="CHROMATIN ASSEMBLY FACTOR 1 SUBUNIT B"/>
    <property type="match status" value="1"/>
</dbReference>
<dbReference type="PANTHER" id="PTHR15271:SF4">
    <property type="entry name" value="CHROMATIN ASSEMBLY FACTOR 1 SUBUNIT B"/>
    <property type="match status" value="1"/>
</dbReference>
<feature type="repeat" description="WD" evidence="9">
    <location>
        <begin position="67"/>
        <end position="99"/>
    </location>
</feature>
<dbReference type="GeneID" id="4621348"/>
<keyword evidence="4" id="KW-0677">Repeat</keyword>
<proteinExistence type="inferred from homology"/>
<dbReference type="Proteomes" id="UP000000591">
    <property type="component" value="Chromosome V"/>
</dbReference>
<evidence type="ECO:0000256" key="3">
    <source>
        <dbReference type="ARBA" id="ARBA00022574"/>
    </source>
</evidence>
<dbReference type="InterPro" id="IPR001680">
    <property type="entry name" value="WD40_rpt"/>
</dbReference>
<dbReference type="KEGG" id="ago:AGOS_AER280C"/>
<accession>Q756I1</accession>
<evidence type="ECO:0000256" key="7">
    <source>
        <dbReference type="ARBA" id="ARBA00023204"/>
    </source>
</evidence>
<dbReference type="GO" id="GO:0006334">
    <property type="term" value="P:nucleosome assembly"/>
    <property type="evidence" value="ECO:0000318"/>
    <property type="project" value="GO_Central"/>
</dbReference>
<comment type="similarity">
    <text evidence="2">Belongs to the WD repeat HIR1 family.</text>
</comment>
<name>Q756I1_EREGS</name>
<dbReference type="STRING" id="284811.Q756I1"/>
<dbReference type="InParanoid" id="Q756I1"/>
<dbReference type="OMA" id="QIYWHES"/>
<dbReference type="SUPFAM" id="SSF50978">
    <property type="entry name" value="WD40 repeat-like"/>
    <property type="match status" value="1"/>
</dbReference>
<feature type="domain" description="CAF1B/HIR1 beta-propeller" evidence="11">
    <location>
        <begin position="5"/>
        <end position="408"/>
    </location>
</feature>
<reference evidence="12 13" key="1">
    <citation type="journal article" date="2004" name="Science">
        <title>The Ashbya gossypii genome as a tool for mapping the ancient Saccharomyces cerevisiae genome.</title>
        <authorList>
            <person name="Dietrich F.S."/>
            <person name="Voegeli S."/>
            <person name="Brachat S."/>
            <person name="Lerch A."/>
            <person name="Gates K."/>
            <person name="Steiner S."/>
            <person name="Mohr C."/>
            <person name="Pohlmann R."/>
            <person name="Luedi P."/>
            <person name="Choi S."/>
            <person name="Wing R.A."/>
            <person name="Flavier A."/>
            <person name="Gaffney T.D."/>
            <person name="Philippsen P."/>
        </authorList>
    </citation>
    <scope>NUCLEOTIDE SEQUENCE [LARGE SCALE GENOMIC DNA]</scope>
    <source>
        <strain evidence="13">ATCC 10895 / CBS 109.51 / FGSC 9923 / NRRL Y-1056</strain>
    </source>
</reference>
<evidence type="ECO:0000256" key="10">
    <source>
        <dbReference type="SAM" id="MobiDB-lite"/>
    </source>
</evidence>
<keyword evidence="8" id="KW-0539">Nucleus</keyword>
<dbReference type="FunCoup" id="Q756I1">
    <property type="interactions" value="863"/>
</dbReference>
<evidence type="ECO:0000313" key="13">
    <source>
        <dbReference type="Proteomes" id="UP000000591"/>
    </source>
</evidence>
<dbReference type="PROSITE" id="PS50082">
    <property type="entry name" value="WD_REPEATS_2"/>
    <property type="match status" value="2"/>
</dbReference>
<dbReference type="SMART" id="SM00320">
    <property type="entry name" value="WD40"/>
    <property type="match status" value="5"/>
</dbReference>
<evidence type="ECO:0000256" key="8">
    <source>
        <dbReference type="ARBA" id="ARBA00023242"/>
    </source>
</evidence>
<evidence type="ECO:0000313" key="12">
    <source>
        <dbReference type="EMBL" id="AAS52961.1"/>
    </source>
</evidence>
<dbReference type="AlphaFoldDB" id="Q756I1"/>
<sequence>MEASSLQIYWHESQPIYSISFQPSLPGSSGAPRLVTAGGDNKARVWQLNFDSERPGKVDSIDFLSSLTQHEQAVNVARFNPSGDVLATAGDDGLLLLWKKNDTIVKEFGIDDDEFADFKESWCVVEKLRTVSTIGTSEIYDLAWSPCAKYIVTGCMDNGVRIFDIAEKTCVAHVVEHNHYVQGVVWDPQNEYIISQSADRSVHIYKIETSTEGHITGLKLHHKIMKGDLPRREEHDPRFLVRSEAKSAYLFHNETLPSFFRRLTTSPCGSILCVPTGVFKANSEGECTNQELSNAVYIYTRSSLKLRNSTPIVALPFLRKPALVVRFSPILYKIETGVEPWIQLPYKLVFAVATSTEVVIYDTVTTKPIAVVGNLHYTPLTDLSWSDSGHLLVVSSTDGFCSYISMEDSLFGEPYSSEAQRTDSLIPSTPKSNIFRNTLRSNPVNVKRKHSVGGHNDSPIKRAAKKVSPLSPVVVDEGSAPAPQPPTPSKDLKPRRRIQPVLVNDNNGGT</sequence>
<keyword evidence="5" id="KW-0227">DNA damage</keyword>
<dbReference type="EMBL" id="AE016818">
    <property type="protein sequence ID" value="AAS52961.1"/>
    <property type="molecule type" value="Genomic_DNA"/>
</dbReference>
<evidence type="ECO:0000256" key="5">
    <source>
        <dbReference type="ARBA" id="ARBA00022763"/>
    </source>
</evidence>
<dbReference type="Pfam" id="PF24105">
    <property type="entry name" value="Beta-prop_CAF1B_HIR1"/>
    <property type="match status" value="1"/>
</dbReference>
<evidence type="ECO:0000256" key="9">
    <source>
        <dbReference type="PROSITE-ProRule" id="PRU00221"/>
    </source>
</evidence>
<dbReference type="OrthoDB" id="71227at2759"/>
<protein>
    <submittedName>
        <fullName evidence="12">AER280Cp</fullName>
    </submittedName>
</protein>
<dbReference type="InterPro" id="IPR055410">
    <property type="entry name" value="Beta-prop_CAF1B_HIR1"/>
</dbReference>